<comment type="caution">
    <text evidence="2">The sequence shown here is derived from an EMBL/GenBank/DDBJ whole genome shotgun (WGS) entry which is preliminary data.</text>
</comment>
<accession>A0A2W4TX80</accession>
<protein>
    <submittedName>
        <fullName evidence="2">Uncharacterized protein</fullName>
    </submittedName>
</protein>
<dbReference type="AlphaFoldDB" id="A0A2W4TX80"/>
<keyword evidence="1" id="KW-0472">Membrane</keyword>
<proteinExistence type="predicted"/>
<keyword evidence="1" id="KW-1133">Transmembrane helix</keyword>
<feature type="transmembrane region" description="Helical" evidence="1">
    <location>
        <begin position="12"/>
        <end position="35"/>
    </location>
</feature>
<dbReference type="EMBL" id="QBMC01000187">
    <property type="protein sequence ID" value="PZO11360.1"/>
    <property type="molecule type" value="Genomic_DNA"/>
</dbReference>
<evidence type="ECO:0000313" key="2">
    <source>
        <dbReference type="EMBL" id="PZO11360.1"/>
    </source>
</evidence>
<evidence type="ECO:0000313" key="3">
    <source>
        <dbReference type="Proteomes" id="UP000249354"/>
    </source>
</evidence>
<name>A0A2W4TX80_9CYAN</name>
<feature type="transmembrane region" description="Helical" evidence="1">
    <location>
        <begin position="41"/>
        <end position="61"/>
    </location>
</feature>
<organism evidence="2 3">
    <name type="scientific">Leptolyngbya foveolarum</name>
    <dbReference type="NCBI Taxonomy" id="47253"/>
    <lineage>
        <taxon>Bacteria</taxon>
        <taxon>Bacillati</taxon>
        <taxon>Cyanobacteriota</taxon>
        <taxon>Cyanophyceae</taxon>
        <taxon>Leptolyngbyales</taxon>
        <taxon>Leptolyngbyaceae</taxon>
        <taxon>Leptolyngbya group</taxon>
        <taxon>Leptolyngbya</taxon>
    </lineage>
</organism>
<sequence length="132" mass="14871">MQSISSQQRLTAHYKTTLGALLAVSGAAGFTLSLWNTSQTSRFSPLVGVAVLLFGFGLYCLNRPYFLLEPRQLTVYNLLGSVSKRYTFDSWEVVKADSRRIYIDDDGITKKVSVLPWLASTKDWIAMRELLE</sequence>
<gene>
    <name evidence="2" type="ORF">DCF25_19535</name>
</gene>
<keyword evidence="1" id="KW-0812">Transmembrane</keyword>
<dbReference type="Proteomes" id="UP000249354">
    <property type="component" value="Unassembled WGS sequence"/>
</dbReference>
<reference evidence="2 3" key="2">
    <citation type="submission" date="2018-06" db="EMBL/GenBank/DDBJ databases">
        <title>Metagenomic assembly of (sub)arctic Cyanobacteria and their associated microbiome from non-axenic cultures.</title>
        <authorList>
            <person name="Baurain D."/>
        </authorList>
    </citation>
    <scope>NUCLEOTIDE SEQUENCE [LARGE SCALE GENOMIC DNA]</scope>
    <source>
        <strain evidence="2">ULC129bin1</strain>
    </source>
</reference>
<evidence type="ECO:0000256" key="1">
    <source>
        <dbReference type="SAM" id="Phobius"/>
    </source>
</evidence>
<reference evidence="3" key="1">
    <citation type="submission" date="2018-04" db="EMBL/GenBank/DDBJ databases">
        <authorList>
            <person name="Cornet L."/>
        </authorList>
    </citation>
    <scope>NUCLEOTIDE SEQUENCE [LARGE SCALE GENOMIC DNA]</scope>
</reference>